<sequence>MSNKTKFDKDDILFHPSLPVVYSKIRGLAKELAVLGKIDFASKITDLLLSQNRTEHGFSQMQFLKFAFEQTGDWPSTIPESARSKDALNELEIPASGSMDEQRYNELINRTELSQRDPPLCLTIAVVLCEERGKTDVEEIQQDERVVRALEQITEHFHGYVGALIQHRKIWPLLASGVIAQQLGVDDAKLCATAEDVVDTVRIRLEQGRQKGEHEGRPIKELLQSLVENTRKNAGTLYEESHQDPPESYLHKPATEKDIKDMEKRLKILPLPDDYKEFLLASNGLESVYDGQGMTPPLSNTQNVVLSNLQSPVEVPLQLIEDSTGTAQLIREAGYDAWPSATKQLEIGRMNEHVYVLISPSDVKATIKAYRKALASDKVTDVMKAETIRAIEDLYGSLEDFEKMEWAMVYTVDFQPVCPVGTFRNWLEETVRLSGKAYKSNSGNPCLAYGCRAEQARRG</sequence>
<name>A0A9W8XQV3_9PLEO</name>
<dbReference type="RefSeq" id="XP_056074274.1">
    <property type="nucleotide sequence ID" value="XM_056210801.1"/>
</dbReference>
<dbReference type="SUPFAM" id="SSF160631">
    <property type="entry name" value="SMI1/KNR4-like"/>
    <property type="match status" value="1"/>
</dbReference>
<accession>A0A9W8XQV3</accession>
<evidence type="ECO:0000259" key="1">
    <source>
        <dbReference type="SMART" id="SM00860"/>
    </source>
</evidence>
<keyword evidence="3" id="KW-1185">Reference proteome</keyword>
<organism evidence="2 3">
    <name type="scientific">Didymosphaeria variabile</name>
    <dbReference type="NCBI Taxonomy" id="1932322"/>
    <lineage>
        <taxon>Eukaryota</taxon>
        <taxon>Fungi</taxon>
        <taxon>Dikarya</taxon>
        <taxon>Ascomycota</taxon>
        <taxon>Pezizomycotina</taxon>
        <taxon>Dothideomycetes</taxon>
        <taxon>Pleosporomycetidae</taxon>
        <taxon>Pleosporales</taxon>
        <taxon>Massarineae</taxon>
        <taxon>Didymosphaeriaceae</taxon>
        <taxon>Didymosphaeria</taxon>
    </lineage>
</organism>
<gene>
    <name evidence="2" type="ORF">N0V89_001990</name>
</gene>
<evidence type="ECO:0000313" key="2">
    <source>
        <dbReference type="EMBL" id="KAJ4357415.1"/>
    </source>
</evidence>
<dbReference type="SMART" id="SM00860">
    <property type="entry name" value="SMI1_KNR4"/>
    <property type="match status" value="1"/>
</dbReference>
<protein>
    <recommendedName>
        <fullName evidence="1">Knr4/Smi1-like domain-containing protein</fullName>
    </recommendedName>
</protein>
<dbReference type="Pfam" id="PF09346">
    <property type="entry name" value="SMI1_KNR4"/>
    <property type="match status" value="1"/>
</dbReference>
<dbReference type="AlphaFoldDB" id="A0A9W8XQV3"/>
<feature type="domain" description="Knr4/Smi1-like" evidence="1">
    <location>
        <begin position="253"/>
        <end position="429"/>
    </location>
</feature>
<dbReference type="GeneID" id="80905520"/>
<dbReference type="Proteomes" id="UP001140513">
    <property type="component" value="Unassembled WGS sequence"/>
</dbReference>
<reference evidence="2" key="1">
    <citation type="submission" date="2022-10" db="EMBL/GenBank/DDBJ databases">
        <title>Tapping the CABI collections for fungal endophytes: first genome assemblies for Collariella, Neodidymelliopsis, Ascochyta clinopodiicola, Didymella pomorum, Didymosphaeria variabile, Neocosmospora piperis and Neocucurbitaria cava.</title>
        <authorList>
            <person name="Hill R."/>
        </authorList>
    </citation>
    <scope>NUCLEOTIDE SEQUENCE</scope>
    <source>
        <strain evidence="2">IMI 356815</strain>
    </source>
</reference>
<evidence type="ECO:0000313" key="3">
    <source>
        <dbReference type="Proteomes" id="UP001140513"/>
    </source>
</evidence>
<proteinExistence type="predicted"/>
<dbReference type="InterPro" id="IPR037883">
    <property type="entry name" value="Knr4/Smi1-like_sf"/>
</dbReference>
<dbReference type="OrthoDB" id="2788868at2759"/>
<dbReference type="EMBL" id="JAPEUX010000002">
    <property type="protein sequence ID" value="KAJ4357415.1"/>
    <property type="molecule type" value="Genomic_DNA"/>
</dbReference>
<dbReference type="InterPro" id="IPR018958">
    <property type="entry name" value="Knr4/Smi1-like_dom"/>
</dbReference>
<dbReference type="Gene3D" id="3.40.1580.10">
    <property type="entry name" value="SMI1/KNR4-like"/>
    <property type="match status" value="1"/>
</dbReference>
<comment type="caution">
    <text evidence="2">The sequence shown here is derived from an EMBL/GenBank/DDBJ whole genome shotgun (WGS) entry which is preliminary data.</text>
</comment>